<proteinExistence type="predicted"/>
<feature type="compositionally biased region" description="Low complexity" evidence="1">
    <location>
        <begin position="67"/>
        <end position="78"/>
    </location>
</feature>
<accession>A0A1H3AK38</accession>
<dbReference type="Proteomes" id="UP000198816">
    <property type="component" value="Unassembled WGS sequence"/>
</dbReference>
<sequence length="231" mass="24400">MPATMRSGGSGIAIRRGPSVGATPQSSSSPRTASMTGAAGWESGCALSPAGHRAQKPRSSKATGRPSASAVSSASAAVESPPRQGTRTAGRVLRRDSPAIDRDHPARRRSDFESGHGQCLGRTSYRSAAAVHAARGQLGSSRCRDQCAGWTGVRAASTGHLRESRGQARPFPIGEAGRRAERFCRWDLPPVLEGCGRGGRHDVSRSRRRGSTASVSAYVSRRYTRLCDYAL</sequence>
<name>A0A1H3AK38_THIRO</name>
<reference evidence="3" key="1">
    <citation type="submission" date="2016-10" db="EMBL/GenBank/DDBJ databases">
        <authorList>
            <person name="Varghese N."/>
            <person name="Submissions S."/>
        </authorList>
    </citation>
    <scope>NUCLEOTIDE SEQUENCE [LARGE SCALE GENOMIC DNA]</scope>
    <source>
        <strain evidence="3">DSM 217</strain>
    </source>
</reference>
<evidence type="ECO:0000313" key="3">
    <source>
        <dbReference type="Proteomes" id="UP000198816"/>
    </source>
</evidence>
<evidence type="ECO:0000256" key="1">
    <source>
        <dbReference type="SAM" id="MobiDB-lite"/>
    </source>
</evidence>
<dbReference type="EMBL" id="FNNZ01000020">
    <property type="protein sequence ID" value="SDX30067.1"/>
    <property type="molecule type" value="Genomic_DNA"/>
</dbReference>
<feature type="region of interest" description="Disordered" evidence="1">
    <location>
        <begin position="1"/>
        <end position="119"/>
    </location>
</feature>
<evidence type="ECO:0000313" key="2">
    <source>
        <dbReference type="EMBL" id="SDX30067.1"/>
    </source>
</evidence>
<feature type="compositionally biased region" description="Basic and acidic residues" evidence="1">
    <location>
        <begin position="93"/>
        <end position="114"/>
    </location>
</feature>
<protein>
    <submittedName>
        <fullName evidence="2">Uncharacterized protein</fullName>
    </submittedName>
</protein>
<keyword evidence="3" id="KW-1185">Reference proteome</keyword>
<dbReference type="AlphaFoldDB" id="A0A1H3AK38"/>
<feature type="compositionally biased region" description="Polar residues" evidence="1">
    <location>
        <begin position="22"/>
        <end position="35"/>
    </location>
</feature>
<organism evidence="2 3">
    <name type="scientific">Thiocapsa roseopersicina</name>
    <dbReference type="NCBI Taxonomy" id="1058"/>
    <lineage>
        <taxon>Bacteria</taxon>
        <taxon>Pseudomonadati</taxon>
        <taxon>Pseudomonadota</taxon>
        <taxon>Gammaproteobacteria</taxon>
        <taxon>Chromatiales</taxon>
        <taxon>Chromatiaceae</taxon>
        <taxon>Thiocapsa</taxon>
    </lineage>
</organism>
<gene>
    <name evidence="2" type="ORF">SAMN05421783_12028</name>
</gene>